<dbReference type="InterPro" id="IPR052385">
    <property type="entry name" value="Obscurin/Obscurin-like_Reg"/>
</dbReference>
<reference evidence="6 7" key="1">
    <citation type="submission" date="2020-06" db="EMBL/GenBank/DDBJ databases">
        <authorList>
            <person name="Li R."/>
            <person name="Bekaert M."/>
        </authorList>
    </citation>
    <scope>NUCLEOTIDE SEQUENCE [LARGE SCALE GENOMIC DNA]</scope>
    <source>
        <strain evidence="7">wild</strain>
    </source>
</reference>
<dbReference type="PANTHER" id="PTHR35971:SF5">
    <property type="entry name" value="OBSCURIN LIKE CYTOSKELETAL ADAPTOR 1"/>
    <property type="match status" value="1"/>
</dbReference>
<proteinExistence type="predicted"/>
<dbReference type="Gene3D" id="2.60.40.10">
    <property type="entry name" value="Immunoglobulins"/>
    <property type="match status" value="3"/>
</dbReference>
<evidence type="ECO:0000256" key="3">
    <source>
        <dbReference type="ARBA" id="ARBA00022553"/>
    </source>
</evidence>
<keyword evidence="4" id="KW-1015">Disulfide bond</keyword>
<dbReference type="AlphaFoldDB" id="A0A6J8ASQ6"/>
<dbReference type="SMART" id="SM00409">
    <property type="entry name" value="IG"/>
    <property type="match status" value="2"/>
</dbReference>
<dbReference type="InterPro" id="IPR036179">
    <property type="entry name" value="Ig-like_dom_sf"/>
</dbReference>
<dbReference type="InterPro" id="IPR003599">
    <property type="entry name" value="Ig_sub"/>
</dbReference>
<dbReference type="SUPFAM" id="SSF48726">
    <property type="entry name" value="Immunoglobulin"/>
    <property type="match status" value="3"/>
</dbReference>
<dbReference type="InterPro" id="IPR013098">
    <property type="entry name" value="Ig_I-set"/>
</dbReference>
<feature type="domain" description="Ig-like" evidence="5">
    <location>
        <begin position="162"/>
        <end position="218"/>
    </location>
</feature>
<organism evidence="6 7">
    <name type="scientific">Mytilus coruscus</name>
    <name type="common">Sea mussel</name>
    <dbReference type="NCBI Taxonomy" id="42192"/>
    <lineage>
        <taxon>Eukaryota</taxon>
        <taxon>Metazoa</taxon>
        <taxon>Spiralia</taxon>
        <taxon>Lophotrochozoa</taxon>
        <taxon>Mollusca</taxon>
        <taxon>Bivalvia</taxon>
        <taxon>Autobranchia</taxon>
        <taxon>Pteriomorphia</taxon>
        <taxon>Mytilida</taxon>
        <taxon>Mytiloidea</taxon>
        <taxon>Mytilidae</taxon>
        <taxon>Mytilinae</taxon>
        <taxon>Mytilus</taxon>
    </lineage>
</organism>
<dbReference type="PROSITE" id="PS50835">
    <property type="entry name" value="IG_LIKE"/>
    <property type="match status" value="2"/>
</dbReference>
<name>A0A6J8ASQ6_MYTCO</name>
<dbReference type="GO" id="GO:0005737">
    <property type="term" value="C:cytoplasm"/>
    <property type="evidence" value="ECO:0007669"/>
    <property type="project" value="UniProtKB-SubCell"/>
</dbReference>
<keyword evidence="2" id="KW-0963">Cytoplasm</keyword>
<dbReference type="OrthoDB" id="6115582at2759"/>
<comment type="subcellular location">
    <subcellularLocation>
        <location evidence="1">Cytoplasm</location>
    </subcellularLocation>
</comment>
<keyword evidence="7" id="KW-1185">Reference proteome</keyword>
<feature type="domain" description="Ig-like" evidence="5">
    <location>
        <begin position="74"/>
        <end position="130"/>
    </location>
</feature>
<dbReference type="InterPro" id="IPR007110">
    <property type="entry name" value="Ig-like_dom"/>
</dbReference>
<evidence type="ECO:0000259" key="5">
    <source>
        <dbReference type="PROSITE" id="PS50835"/>
    </source>
</evidence>
<protein>
    <submittedName>
        <fullName evidence="6">MYBPC1</fullName>
    </submittedName>
</protein>
<dbReference type="CDD" id="cd00096">
    <property type="entry name" value="Ig"/>
    <property type="match status" value="1"/>
</dbReference>
<evidence type="ECO:0000313" key="6">
    <source>
        <dbReference type="EMBL" id="CAC5373138.1"/>
    </source>
</evidence>
<accession>A0A6J8ASQ6</accession>
<evidence type="ECO:0000256" key="1">
    <source>
        <dbReference type="ARBA" id="ARBA00004496"/>
    </source>
</evidence>
<evidence type="ECO:0000313" key="7">
    <source>
        <dbReference type="Proteomes" id="UP000507470"/>
    </source>
</evidence>
<dbReference type="Proteomes" id="UP000507470">
    <property type="component" value="Unassembled WGS sequence"/>
</dbReference>
<evidence type="ECO:0000256" key="2">
    <source>
        <dbReference type="ARBA" id="ARBA00022490"/>
    </source>
</evidence>
<dbReference type="Pfam" id="PF07679">
    <property type="entry name" value="I-set"/>
    <property type="match status" value="3"/>
</dbReference>
<gene>
    <name evidence="6" type="ORF">MCOR_10994</name>
</gene>
<dbReference type="InterPro" id="IPR013783">
    <property type="entry name" value="Ig-like_fold"/>
</dbReference>
<dbReference type="PANTHER" id="PTHR35971">
    <property type="entry name" value="SI:DKEY-31G6.6"/>
    <property type="match status" value="1"/>
</dbReference>
<keyword evidence="3" id="KW-0597">Phosphoprotein</keyword>
<evidence type="ECO:0000256" key="4">
    <source>
        <dbReference type="ARBA" id="ARBA00023157"/>
    </source>
</evidence>
<dbReference type="EMBL" id="CACVKT020001886">
    <property type="protein sequence ID" value="CAC5373138.1"/>
    <property type="molecule type" value="Genomic_DNA"/>
</dbReference>
<sequence>MSSVWYKNGSPLISSDKIKCDINDRQHTLKITKAELSDNAVYCIYIEGVKRQIELQVEDYFTNDLAIYPTKPIEGNTISISCEVKQKNMSSVWYKNGSPLISSDKIKCDINDKQHTLEIHNAELSDSAVYCIYIEGVKRQIELQVEVYFSEALAIDPTEPIEGNDISISCEVKQKSISAMWYKNGSPVSSTDKIKCDIKDRKHTLKIKTVELSDKAVYCIDFDGVKRQIQLQVEGKIS</sequence>